<comment type="caution">
    <text evidence="1">The sequence shown here is derived from an EMBL/GenBank/DDBJ whole genome shotgun (WGS) entry which is preliminary data.</text>
</comment>
<evidence type="ECO:0000313" key="1">
    <source>
        <dbReference type="EMBL" id="OQN96526.1"/>
    </source>
</evidence>
<proteinExistence type="predicted"/>
<organism evidence="1 2">
    <name type="scientific">Cryoendolithus antarcticus</name>
    <dbReference type="NCBI Taxonomy" id="1507870"/>
    <lineage>
        <taxon>Eukaryota</taxon>
        <taxon>Fungi</taxon>
        <taxon>Dikarya</taxon>
        <taxon>Ascomycota</taxon>
        <taxon>Pezizomycotina</taxon>
        <taxon>Dothideomycetes</taxon>
        <taxon>Dothideomycetidae</taxon>
        <taxon>Cladosporiales</taxon>
        <taxon>Cladosporiaceae</taxon>
        <taxon>Cryoendolithus</taxon>
    </lineage>
</organism>
<dbReference type="Proteomes" id="UP000192596">
    <property type="component" value="Unassembled WGS sequence"/>
</dbReference>
<name>A0A1V8SBI8_9PEZI</name>
<evidence type="ECO:0000313" key="2">
    <source>
        <dbReference type="Proteomes" id="UP000192596"/>
    </source>
</evidence>
<keyword evidence="2" id="KW-1185">Reference proteome</keyword>
<dbReference type="AlphaFoldDB" id="A0A1V8SBI8"/>
<dbReference type="Gene3D" id="3.30.710.10">
    <property type="entry name" value="Potassium Channel Kv1.1, Chain A"/>
    <property type="match status" value="1"/>
</dbReference>
<dbReference type="InParanoid" id="A0A1V8SBI8"/>
<dbReference type="EMBL" id="NAJO01000065">
    <property type="protein sequence ID" value="OQN96526.1"/>
    <property type="molecule type" value="Genomic_DNA"/>
</dbReference>
<gene>
    <name evidence="1" type="ORF">B0A48_17100</name>
</gene>
<protein>
    <recommendedName>
        <fullName evidence="3">BTB domain-containing protein</fullName>
    </recommendedName>
</protein>
<dbReference type="InterPro" id="IPR011333">
    <property type="entry name" value="SKP1/BTB/POZ_sf"/>
</dbReference>
<reference evidence="2" key="1">
    <citation type="submission" date="2017-03" db="EMBL/GenBank/DDBJ databases">
        <title>Genomes of endolithic fungi from Antarctica.</title>
        <authorList>
            <person name="Coleine C."/>
            <person name="Masonjones S."/>
            <person name="Stajich J.E."/>
        </authorList>
    </citation>
    <scope>NUCLEOTIDE SEQUENCE [LARGE SCALE GENOMIC DNA]</scope>
    <source>
        <strain evidence="2">CCFEE 5527</strain>
    </source>
</reference>
<evidence type="ECO:0008006" key="3">
    <source>
        <dbReference type="Google" id="ProtNLM"/>
    </source>
</evidence>
<accession>A0A1V8SBI8</accession>
<sequence>MPSPPRSPARTTDGVNKPPKRKFDYAEAISVIVGKEDTTRTFIVHQDLICAKSKIFKAACSTRWPEGQEKTVKLEVGNDNSPAHAIECMDVYLLAVRLDDTALRDHATIWFRNACLGTTMYCLGRTFVQCVYNSTVAGSNFRALMVDTY</sequence>
<dbReference type="OrthoDB" id="1022638at2759"/>